<dbReference type="Proteomes" id="UP001486565">
    <property type="component" value="Chromosome"/>
</dbReference>
<organism evidence="4 5">
    <name type="scientific">Defluviitalea saccharophila</name>
    <dbReference type="NCBI Taxonomy" id="879970"/>
    <lineage>
        <taxon>Bacteria</taxon>
        <taxon>Bacillati</taxon>
        <taxon>Bacillota</taxon>
        <taxon>Clostridia</taxon>
        <taxon>Lachnospirales</taxon>
        <taxon>Defluviitaleaceae</taxon>
        <taxon>Defluviitalea</taxon>
    </lineage>
</organism>
<dbReference type="RefSeq" id="WP_341878015.1">
    <property type="nucleotide sequence ID" value="NZ_CP121687.1"/>
</dbReference>
<evidence type="ECO:0000256" key="1">
    <source>
        <dbReference type="SAM" id="MobiDB-lite"/>
    </source>
</evidence>
<evidence type="ECO:0000256" key="2">
    <source>
        <dbReference type="SAM" id="Phobius"/>
    </source>
</evidence>
<evidence type="ECO:0000313" key="4">
    <source>
        <dbReference type="EMBL" id="WZL71051.1"/>
    </source>
</evidence>
<keyword evidence="2" id="KW-0472">Membrane</keyword>
<name>A0ABZ2Y8U3_9FIRM</name>
<feature type="region of interest" description="Disordered" evidence="1">
    <location>
        <begin position="1"/>
        <end position="31"/>
    </location>
</feature>
<evidence type="ECO:0000259" key="3">
    <source>
        <dbReference type="Pfam" id="PF13349"/>
    </source>
</evidence>
<feature type="transmembrane region" description="Helical" evidence="2">
    <location>
        <begin position="49"/>
        <end position="66"/>
    </location>
</feature>
<feature type="domain" description="DUF4097" evidence="3">
    <location>
        <begin position="117"/>
        <end position="342"/>
    </location>
</feature>
<sequence length="342" mass="38495">MQDNHNEYASNDHNNDPQKFPDNGYIPLNDNDPLEELQQKRVRDRKNNIILLVIAALLLMGVSDFFDNVSLFRTEKEIKLSKDISFLNSGELSLEGRNGAITIEGYEGQKIKMNVVYQTSMLSWGRTVDLEIKEDNGKIYLDYDKNKMRGISIKAQIPKGAFNSIFIKTSNGKLEMSELDSETVQLETSNGKVDVEEWRGESLHIKTSNGPVELDEVLGDEIEVKTTNAKVDLDHIKGNEVVIETSNGSIDFESAQLDSKNEYTWKFDTSNASVKLELPNEKEIGYKVDANTSNSSITHQFDNFTAKENTEKVLNGETGNYKTANIKVDIEIHTSNGSIKIE</sequence>
<keyword evidence="2" id="KW-1133">Transmembrane helix</keyword>
<gene>
    <name evidence="4" type="ORF">QBE51_05875</name>
</gene>
<keyword evidence="5" id="KW-1185">Reference proteome</keyword>
<dbReference type="PANTHER" id="PTHR34094">
    <property type="match status" value="1"/>
</dbReference>
<dbReference type="EMBL" id="CP121687">
    <property type="protein sequence ID" value="WZL71051.1"/>
    <property type="molecule type" value="Genomic_DNA"/>
</dbReference>
<dbReference type="PANTHER" id="PTHR34094:SF1">
    <property type="entry name" value="PROTEIN FAM185A"/>
    <property type="match status" value="1"/>
</dbReference>
<reference evidence="4 5" key="1">
    <citation type="submission" date="2023-03" db="EMBL/GenBank/DDBJ databases">
        <title>Novel Species.</title>
        <authorList>
            <person name="Ma S."/>
        </authorList>
    </citation>
    <scope>NUCLEOTIDE SEQUENCE [LARGE SCALE GENOMIC DNA]</scope>
    <source>
        <strain evidence="4 5">LIND6LT2</strain>
    </source>
</reference>
<keyword evidence="2" id="KW-0812">Transmembrane</keyword>
<accession>A0ABZ2Y8U3</accession>
<dbReference type="Pfam" id="PF13349">
    <property type="entry name" value="DUF4097"/>
    <property type="match status" value="1"/>
</dbReference>
<protein>
    <submittedName>
        <fullName evidence="4">DUF4097 family beta strand repeat-containing protein</fullName>
    </submittedName>
</protein>
<proteinExistence type="predicted"/>
<dbReference type="InterPro" id="IPR025164">
    <property type="entry name" value="Toastrack_DUF4097"/>
</dbReference>
<evidence type="ECO:0000313" key="5">
    <source>
        <dbReference type="Proteomes" id="UP001486565"/>
    </source>
</evidence>